<organism evidence="3 4">
    <name type="scientific">Pseudonocardia sediminis</name>
    <dbReference type="NCBI Taxonomy" id="1397368"/>
    <lineage>
        <taxon>Bacteria</taxon>
        <taxon>Bacillati</taxon>
        <taxon>Actinomycetota</taxon>
        <taxon>Actinomycetes</taxon>
        <taxon>Pseudonocardiales</taxon>
        <taxon>Pseudonocardiaceae</taxon>
        <taxon>Pseudonocardia</taxon>
    </lineage>
</organism>
<protein>
    <recommendedName>
        <fullName evidence="2">Phytase-like domain-containing protein</fullName>
    </recommendedName>
</protein>
<feature type="region of interest" description="Disordered" evidence="1">
    <location>
        <begin position="1"/>
        <end position="26"/>
    </location>
</feature>
<dbReference type="InterPro" id="IPR027372">
    <property type="entry name" value="Phytase-like_dom"/>
</dbReference>
<gene>
    <name evidence="3" type="ORF">EV383_2263</name>
</gene>
<evidence type="ECO:0000259" key="2">
    <source>
        <dbReference type="Pfam" id="PF13449"/>
    </source>
</evidence>
<evidence type="ECO:0000313" key="3">
    <source>
        <dbReference type="EMBL" id="RZT85398.1"/>
    </source>
</evidence>
<name>A0A4Q7UWM6_PSEST</name>
<sequence length="338" mass="35142">MTAAAAPATATPTSAAAATGPGPTTAGGACSPAVRMLAFSDRLDKTTFDGRVVGNFSALATQRDGSVLALSDRSVLFTLDRSADRPLAAQPLADGAGAPLDSEALVVDRDRTRFVTSETEPSIRRFAPDGRVLGELPVPTELRVAPAGRATTNATFEGLALQPGGRTLVASMEGPLTGDDPGLVRFPTWTRPRPGAPFVPSAQYAFRPAPGLGVSDIAPTGDGRLLVLERSFTAGVGNTVRLVLTDPRGTADVRGVARLPADTSTMTTVPLADLGDCPTLGATARQPQRNPLLDNIEGMTVTGRGPHGTLQVLLISDDNENASQITRTYRAEVTLPRR</sequence>
<comment type="caution">
    <text evidence="3">The sequence shown here is derived from an EMBL/GenBank/DDBJ whole genome shotgun (WGS) entry which is preliminary data.</text>
</comment>
<accession>A0A4Q7UWM6</accession>
<dbReference type="SUPFAM" id="SSF63829">
    <property type="entry name" value="Calcium-dependent phosphotriesterase"/>
    <property type="match status" value="1"/>
</dbReference>
<proteinExistence type="predicted"/>
<dbReference type="Proteomes" id="UP000291591">
    <property type="component" value="Unassembled WGS sequence"/>
</dbReference>
<dbReference type="EMBL" id="SHKL01000001">
    <property type="protein sequence ID" value="RZT85398.1"/>
    <property type="molecule type" value="Genomic_DNA"/>
</dbReference>
<dbReference type="AlphaFoldDB" id="A0A4Q7UWM6"/>
<keyword evidence="4" id="KW-1185">Reference proteome</keyword>
<reference evidence="3 4" key="1">
    <citation type="submission" date="2019-02" db="EMBL/GenBank/DDBJ databases">
        <title>Sequencing the genomes of 1000 actinobacteria strains.</title>
        <authorList>
            <person name="Klenk H.-P."/>
        </authorList>
    </citation>
    <scope>NUCLEOTIDE SEQUENCE [LARGE SCALE GENOMIC DNA]</scope>
    <source>
        <strain evidence="3 4">DSM 45779</strain>
    </source>
</reference>
<dbReference type="Pfam" id="PF13449">
    <property type="entry name" value="Phytase-like"/>
    <property type="match status" value="1"/>
</dbReference>
<evidence type="ECO:0000313" key="4">
    <source>
        <dbReference type="Proteomes" id="UP000291591"/>
    </source>
</evidence>
<feature type="domain" description="Phytase-like" evidence="2">
    <location>
        <begin position="53"/>
        <end position="319"/>
    </location>
</feature>
<evidence type="ECO:0000256" key="1">
    <source>
        <dbReference type="SAM" id="MobiDB-lite"/>
    </source>
</evidence>